<dbReference type="InterPro" id="IPR035126">
    <property type="entry name" value="SCVP"/>
</dbReference>
<organism evidence="2 3">
    <name type="scientific">Cylicocyclus nassatus</name>
    <name type="common">Nematode worm</name>
    <dbReference type="NCBI Taxonomy" id="53992"/>
    <lineage>
        <taxon>Eukaryota</taxon>
        <taxon>Metazoa</taxon>
        <taxon>Ecdysozoa</taxon>
        <taxon>Nematoda</taxon>
        <taxon>Chromadorea</taxon>
        <taxon>Rhabditida</taxon>
        <taxon>Rhabditina</taxon>
        <taxon>Rhabditomorpha</taxon>
        <taxon>Strongyloidea</taxon>
        <taxon>Strongylidae</taxon>
        <taxon>Cylicocyclus</taxon>
    </lineage>
</organism>
<gene>
    <name evidence="2" type="ORF">CYNAS_LOCUS8671</name>
</gene>
<dbReference type="AlphaFoldDB" id="A0AA36M376"/>
<evidence type="ECO:0000313" key="2">
    <source>
        <dbReference type="EMBL" id="CAJ0596688.1"/>
    </source>
</evidence>
<dbReference type="EMBL" id="CATQJL010000223">
    <property type="protein sequence ID" value="CAJ0596688.1"/>
    <property type="molecule type" value="Genomic_DNA"/>
</dbReference>
<keyword evidence="3" id="KW-1185">Reference proteome</keyword>
<reference evidence="2" key="1">
    <citation type="submission" date="2023-07" db="EMBL/GenBank/DDBJ databases">
        <authorList>
            <consortium name="CYATHOMIX"/>
        </authorList>
    </citation>
    <scope>NUCLEOTIDE SEQUENCE</scope>
    <source>
        <strain evidence="2">N/A</strain>
    </source>
</reference>
<dbReference type="Pfam" id="PF17619">
    <property type="entry name" value="SCVP"/>
    <property type="match status" value="1"/>
</dbReference>
<name>A0AA36M376_CYLNA</name>
<sequence length="143" mass="16149">MLRLLFAALCFAIPENGQSKSTNIIQIVFGSEYDSAVVRPSHIDEDFHELFDEFTAYSGVQFHKGNFRHFASLSTPTLGVFGMKDVNCEQFRGFLSGIRASRHHLEYARVECGPVTFSTCLTFDCGSYENRTFDISGQHRPHS</sequence>
<protein>
    <submittedName>
        <fullName evidence="2">Uncharacterized protein</fullName>
    </submittedName>
</protein>
<comment type="caution">
    <text evidence="2">The sequence shown here is derived from an EMBL/GenBank/DDBJ whole genome shotgun (WGS) entry which is preliminary data.</text>
</comment>
<accession>A0AA36M376</accession>
<evidence type="ECO:0000313" key="3">
    <source>
        <dbReference type="Proteomes" id="UP001176961"/>
    </source>
</evidence>
<feature type="signal peptide" evidence="1">
    <location>
        <begin position="1"/>
        <end position="19"/>
    </location>
</feature>
<proteinExistence type="predicted"/>
<dbReference type="Proteomes" id="UP001176961">
    <property type="component" value="Unassembled WGS sequence"/>
</dbReference>
<keyword evidence="1" id="KW-0732">Signal</keyword>
<evidence type="ECO:0000256" key="1">
    <source>
        <dbReference type="SAM" id="SignalP"/>
    </source>
</evidence>
<feature type="chain" id="PRO_5041414971" evidence="1">
    <location>
        <begin position="20"/>
        <end position="143"/>
    </location>
</feature>